<keyword evidence="1" id="KW-0472">Membrane</keyword>
<proteinExistence type="predicted"/>
<evidence type="ECO:0000313" key="3">
    <source>
        <dbReference type="Proteomes" id="UP001317822"/>
    </source>
</evidence>
<gene>
    <name evidence="2" type="ORF">LA521A_28060</name>
</gene>
<evidence type="ECO:0000256" key="1">
    <source>
        <dbReference type="SAM" id="Phobius"/>
    </source>
</evidence>
<feature type="transmembrane region" description="Helical" evidence="1">
    <location>
        <begin position="7"/>
        <end position="26"/>
    </location>
</feature>
<reference evidence="2 3" key="1">
    <citation type="journal article" date="2023" name="Int. J. Syst. Evol. Microbiol.">
        <title>Physiological and genomic analyses of cobalamin (vitamin B12)-auxotrophy of Lysobacter auxotrophicus sp. nov., a methionine-auxotrophic chitinolytic bacterium isolated from chitin-treated soil.</title>
        <authorList>
            <person name="Saito A."/>
            <person name="Dohra H."/>
            <person name="Hamada M."/>
            <person name="Moriuchi R."/>
            <person name="Kotsuchibashi Y."/>
            <person name="Mori K."/>
        </authorList>
    </citation>
    <scope>NUCLEOTIDE SEQUENCE [LARGE SCALE GENOMIC DNA]</scope>
    <source>
        <strain evidence="2 3">5-21a</strain>
    </source>
</reference>
<dbReference type="RefSeq" id="WP_281779525.1">
    <property type="nucleotide sequence ID" value="NZ_AP027041.1"/>
</dbReference>
<dbReference type="EMBL" id="AP027041">
    <property type="protein sequence ID" value="BDU17605.1"/>
    <property type="molecule type" value="Genomic_DNA"/>
</dbReference>
<sequence length="76" mass="8694">MTPSTSLLHRCALGLWFLGLGFLGLLRWWMRYSRDAQVFADAVMHAWLWGSLGLTAIGAIWVARAFAAHRRHRDAR</sequence>
<keyword evidence="1" id="KW-1133">Transmembrane helix</keyword>
<keyword evidence="1" id="KW-0812">Transmembrane</keyword>
<name>A0ABN6UMI3_9GAMM</name>
<feature type="transmembrane region" description="Helical" evidence="1">
    <location>
        <begin position="46"/>
        <end position="67"/>
    </location>
</feature>
<protein>
    <submittedName>
        <fullName evidence="2">Uncharacterized protein</fullName>
    </submittedName>
</protein>
<keyword evidence="3" id="KW-1185">Reference proteome</keyword>
<organism evidence="2 3">
    <name type="scientific">Lysobacter auxotrophicus</name>
    <dbReference type="NCBI Taxonomy" id="2992573"/>
    <lineage>
        <taxon>Bacteria</taxon>
        <taxon>Pseudomonadati</taxon>
        <taxon>Pseudomonadota</taxon>
        <taxon>Gammaproteobacteria</taxon>
        <taxon>Lysobacterales</taxon>
        <taxon>Lysobacteraceae</taxon>
        <taxon>Lysobacter</taxon>
    </lineage>
</organism>
<accession>A0ABN6UMI3</accession>
<evidence type="ECO:0000313" key="2">
    <source>
        <dbReference type="EMBL" id="BDU17605.1"/>
    </source>
</evidence>
<dbReference type="Proteomes" id="UP001317822">
    <property type="component" value="Chromosome"/>
</dbReference>